<sequence>MAMDTEQPVICIRYRAAWPSLPRLPLDNSRTQLPSSIQDRQGQIFDRVERILQKNNILEPETEIELVVRRMNPTVLIKSPWKQDSKTKWAQAVEQIVDAMKEHFPSAIERGLHIEMIAPQKYETVYIGEVEEDVPWDDIRAVAKRHLDSSYATRNFLNTLALTRRGFSKPEENPITVYIGCLEDSDETKWDGIIDGIESEFRARGWMDIVAFGSWIHDISGKDTGECAASGRWMVESHLSFSVKRRWRDSTALASGSKKTQDLLI</sequence>
<dbReference type="RefSeq" id="XP_041680238.1">
    <property type="nucleotide sequence ID" value="XM_041829479.1"/>
</dbReference>
<organism evidence="1 2">
    <name type="scientific">Fusarium mangiferae</name>
    <name type="common">Mango malformation disease fungus</name>
    <dbReference type="NCBI Taxonomy" id="192010"/>
    <lineage>
        <taxon>Eukaryota</taxon>
        <taxon>Fungi</taxon>
        <taxon>Dikarya</taxon>
        <taxon>Ascomycota</taxon>
        <taxon>Pezizomycotina</taxon>
        <taxon>Sordariomycetes</taxon>
        <taxon>Hypocreomycetidae</taxon>
        <taxon>Hypocreales</taxon>
        <taxon>Nectriaceae</taxon>
        <taxon>Fusarium</taxon>
        <taxon>Fusarium fujikuroi species complex</taxon>
    </lineage>
</organism>
<dbReference type="AlphaFoldDB" id="A0A1L7T636"/>
<dbReference type="EMBL" id="FCQH01000004">
    <property type="protein sequence ID" value="CVK90276.1"/>
    <property type="molecule type" value="Genomic_DNA"/>
</dbReference>
<proteinExistence type="predicted"/>
<dbReference type="GeneID" id="65087978"/>
<accession>A0A1L7T636</accession>
<dbReference type="VEuPathDB" id="FungiDB:FMAN_08718"/>
<evidence type="ECO:0000313" key="2">
    <source>
        <dbReference type="Proteomes" id="UP000184255"/>
    </source>
</evidence>
<keyword evidence="2" id="KW-1185">Reference proteome</keyword>
<comment type="caution">
    <text evidence="1">The sequence shown here is derived from an EMBL/GenBank/DDBJ whole genome shotgun (WGS) entry which is preliminary data.</text>
</comment>
<reference evidence="2" key="1">
    <citation type="journal article" date="2016" name="Genome Biol. Evol.">
        <title>Comparative 'omics' of the Fusarium fujikuroi species complex highlights differences in genetic potential and metabolite synthesis.</title>
        <authorList>
            <person name="Niehaus E.-M."/>
            <person name="Muensterkoetter M."/>
            <person name="Proctor R.H."/>
            <person name="Brown D.W."/>
            <person name="Sharon A."/>
            <person name="Idan Y."/>
            <person name="Oren-Young L."/>
            <person name="Sieber C.M."/>
            <person name="Novak O."/>
            <person name="Pencik A."/>
            <person name="Tarkowska D."/>
            <person name="Hromadova K."/>
            <person name="Freeman S."/>
            <person name="Maymon M."/>
            <person name="Elazar M."/>
            <person name="Youssef S.A."/>
            <person name="El-Shabrawy E.S.M."/>
            <person name="Shalaby A.B.A."/>
            <person name="Houterman P."/>
            <person name="Brock N.L."/>
            <person name="Burkhardt I."/>
            <person name="Tsavkelova E.A."/>
            <person name="Dickschat J.S."/>
            <person name="Galuszka P."/>
            <person name="Gueldener U."/>
            <person name="Tudzynski B."/>
        </authorList>
    </citation>
    <scope>NUCLEOTIDE SEQUENCE [LARGE SCALE GENOMIC DNA]</scope>
    <source>
        <strain evidence="2">MRC7560</strain>
    </source>
</reference>
<dbReference type="Proteomes" id="UP000184255">
    <property type="component" value="Unassembled WGS sequence"/>
</dbReference>
<evidence type="ECO:0000313" key="1">
    <source>
        <dbReference type="EMBL" id="CVK90276.1"/>
    </source>
</evidence>
<protein>
    <submittedName>
        <fullName evidence="1">Uncharacterized protein</fullName>
    </submittedName>
</protein>
<gene>
    <name evidence="1" type="ORF">FMAN_08718</name>
</gene>
<name>A0A1L7T636_FUSMA</name>